<dbReference type="Proteomes" id="UP000055048">
    <property type="component" value="Unassembled WGS sequence"/>
</dbReference>
<dbReference type="EMBL" id="JYDJ01001103">
    <property type="protein sequence ID" value="KRX32662.1"/>
    <property type="molecule type" value="Genomic_DNA"/>
</dbReference>
<gene>
    <name evidence="2" type="ORF">T05_4155</name>
</gene>
<feature type="region of interest" description="Disordered" evidence="1">
    <location>
        <begin position="35"/>
        <end position="133"/>
    </location>
</feature>
<evidence type="ECO:0000256" key="1">
    <source>
        <dbReference type="SAM" id="MobiDB-lite"/>
    </source>
</evidence>
<dbReference type="AlphaFoldDB" id="A0A0V0T111"/>
<name>A0A0V0T111_9BILA</name>
<organism evidence="2 3">
    <name type="scientific">Trichinella murrelli</name>
    <dbReference type="NCBI Taxonomy" id="144512"/>
    <lineage>
        <taxon>Eukaryota</taxon>
        <taxon>Metazoa</taxon>
        <taxon>Ecdysozoa</taxon>
        <taxon>Nematoda</taxon>
        <taxon>Enoplea</taxon>
        <taxon>Dorylaimia</taxon>
        <taxon>Trichinellida</taxon>
        <taxon>Trichinellidae</taxon>
        <taxon>Trichinella</taxon>
    </lineage>
</organism>
<sequence length="133" mass="15020">MEFRLLQPHEKHKNNIECTLGESDIEERVNVWNRFGESSARRPAVPVVPTTVDKSLKGAAPFSDKGDSGCPSERRGSRSEDRHDENRASTSIQLAHLTRKSSKHGSEDYGYDREGADDGRERRSEENLPLMLL</sequence>
<proteinExistence type="predicted"/>
<accession>A0A0V0T111</accession>
<evidence type="ECO:0000313" key="3">
    <source>
        <dbReference type="Proteomes" id="UP000055048"/>
    </source>
</evidence>
<feature type="compositionally biased region" description="Basic and acidic residues" evidence="1">
    <location>
        <begin position="104"/>
        <end position="126"/>
    </location>
</feature>
<comment type="caution">
    <text evidence="2">The sequence shown here is derived from an EMBL/GenBank/DDBJ whole genome shotgun (WGS) entry which is preliminary data.</text>
</comment>
<evidence type="ECO:0000313" key="2">
    <source>
        <dbReference type="EMBL" id="KRX32662.1"/>
    </source>
</evidence>
<reference evidence="2 3" key="1">
    <citation type="submission" date="2015-01" db="EMBL/GenBank/DDBJ databases">
        <title>Evolution of Trichinella species and genotypes.</title>
        <authorList>
            <person name="Korhonen P.K."/>
            <person name="Edoardo P."/>
            <person name="Giuseppe L.R."/>
            <person name="Gasser R.B."/>
        </authorList>
    </citation>
    <scope>NUCLEOTIDE SEQUENCE [LARGE SCALE GENOMIC DNA]</scope>
    <source>
        <strain evidence="2">ISS417</strain>
    </source>
</reference>
<keyword evidence="3" id="KW-1185">Reference proteome</keyword>
<feature type="compositionally biased region" description="Basic and acidic residues" evidence="1">
    <location>
        <begin position="64"/>
        <end position="87"/>
    </location>
</feature>
<feature type="compositionally biased region" description="Low complexity" evidence="1">
    <location>
        <begin position="41"/>
        <end position="52"/>
    </location>
</feature>
<protein>
    <submittedName>
        <fullName evidence="2">Uncharacterized protein</fullName>
    </submittedName>
</protein>